<protein>
    <submittedName>
        <fullName evidence="1">Uncharacterized protein</fullName>
    </submittedName>
</protein>
<dbReference type="Proteomes" id="UP000295390">
    <property type="component" value="Unassembled WGS sequence"/>
</dbReference>
<evidence type="ECO:0000313" key="1">
    <source>
        <dbReference type="EMBL" id="TDQ24010.1"/>
    </source>
</evidence>
<organism evidence="1 2">
    <name type="scientific">Tenacibaculum caenipelagi</name>
    <dbReference type="NCBI Taxonomy" id="1325435"/>
    <lineage>
        <taxon>Bacteria</taxon>
        <taxon>Pseudomonadati</taxon>
        <taxon>Bacteroidota</taxon>
        <taxon>Flavobacteriia</taxon>
        <taxon>Flavobacteriales</taxon>
        <taxon>Flavobacteriaceae</taxon>
        <taxon>Tenacibaculum</taxon>
    </lineage>
</organism>
<gene>
    <name evidence="1" type="ORF">DFQ07_2549</name>
</gene>
<evidence type="ECO:0000313" key="2">
    <source>
        <dbReference type="Proteomes" id="UP000295390"/>
    </source>
</evidence>
<keyword evidence="2" id="KW-1185">Reference proteome</keyword>
<dbReference type="EMBL" id="SNYH01000005">
    <property type="protein sequence ID" value="TDQ24010.1"/>
    <property type="molecule type" value="Genomic_DNA"/>
</dbReference>
<dbReference type="RefSeq" id="WP_133537310.1">
    <property type="nucleotide sequence ID" value="NZ_SNYH01000005.1"/>
</dbReference>
<comment type="caution">
    <text evidence="1">The sequence shown here is derived from an EMBL/GenBank/DDBJ whole genome shotgun (WGS) entry which is preliminary data.</text>
</comment>
<dbReference type="AlphaFoldDB" id="A0A4R6TEA1"/>
<sequence length="281" mass="33257">MQNQGEFLTFLEKLNEYDRRFQQLVLNRNQFELFSLLGKDIFLDFPNNLPSDLLVDYFGRRYLEIHNEIKKRGIEIDNSEESEKLYQWYFSQIEPEQNISKVAAILGNIHQTSRYYLSMPESTWPDFETIRLSQEIISSYSIAEGFIVDSVRQIVNHIPESVYNEKDIYNLCYGQIGEKLKAISKEFQLDLQLSDKQKFDLKRLGKTRNLIIHNSSKADEKWINYFKADISIGEVIIFKADIIEDLLDNLVDSMHELYYKVSTKFIKKEEKFLFPKLIDAE</sequence>
<proteinExistence type="predicted"/>
<accession>A0A4R6TEA1</accession>
<reference evidence="1 2" key="1">
    <citation type="submission" date="2019-03" db="EMBL/GenBank/DDBJ databases">
        <title>Genomic Encyclopedia of Type Strains, Phase III (KMG-III): the genomes of soil and plant-associated and newly described type strains.</title>
        <authorList>
            <person name="Whitman W."/>
        </authorList>
    </citation>
    <scope>NUCLEOTIDE SEQUENCE [LARGE SCALE GENOMIC DNA]</scope>
    <source>
        <strain evidence="1 2">CECT 8283</strain>
    </source>
</reference>
<name>A0A4R6TEA1_9FLAO</name>